<reference evidence="1" key="1">
    <citation type="journal article" date="2019" name="Sci. Rep.">
        <title>Draft genome of Tanacetum cinerariifolium, the natural source of mosquito coil.</title>
        <authorList>
            <person name="Yamashiro T."/>
            <person name="Shiraishi A."/>
            <person name="Satake H."/>
            <person name="Nakayama K."/>
        </authorList>
    </citation>
    <scope>NUCLEOTIDE SEQUENCE</scope>
</reference>
<dbReference type="EMBL" id="BKCJ010387031">
    <property type="protein sequence ID" value="GFA21577.1"/>
    <property type="molecule type" value="Genomic_DNA"/>
</dbReference>
<sequence length="453" mass="50899">MAEIRNSIQSLYVDGDWGCSRVHMNDNDDNLDKMNGRKGGNNDGKNDAIKRLKNGLECSSKTLYDAYLLANMQEATNKILRDSCKIVDTHSVDLDVNHCLENKGNKMVTNKEKHVVLQDTGKKEDCKSEISVVNKAGKREQRKEIGNGVIDISIGLIGIKVMDCDDKDVGYGVEDICEENVKGADMELEDNNCLGIIDKVFNKTGKGNALESSKVEVNWVVIVDELMKVEDKNKSDVSVESLFIMMKKVRILKIYENSLRGKRIRKEHGGGMNVSFSVNENSDCVDWDAESVEECLIGIQMDACSKMESGKVLNKIEPLSCVLQHLKESMRKIESDGLHTKIGATGCMERILDTIKENYMASDQPLAGKFLKDRGKNNESKVLEMDHNGSVQKEVLFEDVRKNKWVNCKKIVFKGSGNSYGAQHVVVKRREGVHVDICKWPKRKKSMWDILPS</sequence>
<dbReference type="AlphaFoldDB" id="A0A699J9A6"/>
<protein>
    <submittedName>
        <fullName evidence="1">Uncharacterized protein</fullName>
    </submittedName>
</protein>
<gene>
    <name evidence="1" type="ORF">Tci_593549</name>
</gene>
<proteinExistence type="predicted"/>
<accession>A0A699J9A6</accession>
<comment type="caution">
    <text evidence="1">The sequence shown here is derived from an EMBL/GenBank/DDBJ whole genome shotgun (WGS) entry which is preliminary data.</text>
</comment>
<evidence type="ECO:0000313" key="1">
    <source>
        <dbReference type="EMBL" id="GFA21577.1"/>
    </source>
</evidence>
<organism evidence="1">
    <name type="scientific">Tanacetum cinerariifolium</name>
    <name type="common">Dalmatian daisy</name>
    <name type="synonym">Chrysanthemum cinerariifolium</name>
    <dbReference type="NCBI Taxonomy" id="118510"/>
    <lineage>
        <taxon>Eukaryota</taxon>
        <taxon>Viridiplantae</taxon>
        <taxon>Streptophyta</taxon>
        <taxon>Embryophyta</taxon>
        <taxon>Tracheophyta</taxon>
        <taxon>Spermatophyta</taxon>
        <taxon>Magnoliopsida</taxon>
        <taxon>eudicotyledons</taxon>
        <taxon>Gunneridae</taxon>
        <taxon>Pentapetalae</taxon>
        <taxon>asterids</taxon>
        <taxon>campanulids</taxon>
        <taxon>Asterales</taxon>
        <taxon>Asteraceae</taxon>
        <taxon>Asteroideae</taxon>
        <taxon>Anthemideae</taxon>
        <taxon>Anthemidinae</taxon>
        <taxon>Tanacetum</taxon>
    </lineage>
</organism>
<name>A0A699J9A6_TANCI</name>